<gene>
    <name evidence="1" type="ORF">LCGC14_3111210</name>
</gene>
<feature type="non-terminal residue" evidence="1">
    <location>
        <position position="34"/>
    </location>
</feature>
<organism evidence="1">
    <name type="scientific">marine sediment metagenome</name>
    <dbReference type="NCBI Taxonomy" id="412755"/>
    <lineage>
        <taxon>unclassified sequences</taxon>
        <taxon>metagenomes</taxon>
        <taxon>ecological metagenomes</taxon>
    </lineage>
</organism>
<proteinExistence type="predicted"/>
<reference evidence="1" key="1">
    <citation type="journal article" date="2015" name="Nature">
        <title>Complex archaea that bridge the gap between prokaryotes and eukaryotes.</title>
        <authorList>
            <person name="Spang A."/>
            <person name="Saw J.H."/>
            <person name="Jorgensen S.L."/>
            <person name="Zaremba-Niedzwiedzka K."/>
            <person name="Martijn J."/>
            <person name="Lind A.E."/>
            <person name="van Eijk R."/>
            <person name="Schleper C."/>
            <person name="Guy L."/>
            <person name="Ettema T.J."/>
        </authorList>
    </citation>
    <scope>NUCLEOTIDE SEQUENCE</scope>
</reference>
<accession>A0A0F8YCD2</accession>
<comment type="caution">
    <text evidence="1">The sequence shown here is derived from an EMBL/GenBank/DDBJ whole genome shotgun (WGS) entry which is preliminary data.</text>
</comment>
<name>A0A0F8YCD2_9ZZZZ</name>
<dbReference type="AlphaFoldDB" id="A0A0F8YCD2"/>
<evidence type="ECO:0000313" key="1">
    <source>
        <dbReference type="EMBL" id="KKK51809.1"/>
    </source>
</evidence>
<protein>
    <submittedName>
        <fullName evidence="1">Uncharacterized protein</fullName>
    </submittedName>
</protein>
<dbReference type="EMBL" id="LAZR01067327">
    <property type="protein sequence ID" value="KKK51809.1"/>
    <property type="molecule type" value="Genomic_DNA"/>
</dbReference>
<sequence>MSEIVISFCWVGIHNWSNWEDVVDKECGNHQVRT</sequence>